<dbReference type="Proteomes" id="UP000228949">
    <property type="component" value="Unassembled WGS sequence"/>
</dbReference>
<dbReference type="InterPro" id="IPR028098">
    <property type="entry name" value="Glyco_trans_4-like_N"/>
</dbReference>
<dbReference type="GO" id="GO:0016758">
    <property type="term" value="F:hexosyltransferase activity"/>
    <property type="evidence" value="ECO:0007669"/>
    <property type="project" value="TreeGrafter"/>
</dbReference>
<comment type="caution">
    <text evidence="3">The sequence shown here is derived from an EMBL/GenBank/DDBJ whole genome shotgun (WGS) entry which is preliminary data.</text>
</comment>
<dbReference type="CDD" id="cd03794">
    <property type="entry name" value="GT4_WbuB-like"/>
    <property type="match status" value="1"/>
</dbReference>
<evidence type="ECO:0000313" key="4">
    <source>
        <dbReference type="Proteomes" id="UP000228949"/>
    </source>
</evidence>
<gene>
    <name evidence="3" type="ORF">COS61_00400</name>
</gene>
<dbReference type="PANTHER" id="PTHR45947:SF3">
    <property type="entry name" value="SULFOQUINOVOSYL TRANSFERASE SQD2"/>
    <property type="match status" value="1"/>
</dbReference>
<sequence length="409" mass="46605">MKNILIVADVYPPEISSAANLMAELAEGLKKRGHKVTVLTAYPRHYLTEESRGKSFEIFSEENGVRVIRVKILPHHKVNFIIRGVSQITMPYIFFRQLKKYAKENFDAAIIYSPPLPLALIGGMIKRCYGAKFILNMQDIFPQNAIDLGVLNRNNWKHRMAIWLFERIEKRVYKEADKITFHSEGGMRFLIEKKGVLPEKIATVYNWVDLAPYKDLTKDISFRKQWNLENKFIFLFAGIMGPAQGLDFLIEAAKRVSDIKNAVFLLVGDGMEKEKIEKTIKDYSLENVITKPFISKEEYPYLVKDSDVGIVCLSSKNKTPFTPGKFLGYMAAAKPIIAFLNKESDAFGLVEKSTCGYASVSGNLGKAEEIIRKIYKEKNSLEKMGENGFKYVSENMASDVCLEKLEKLF</sequence>
<reference evidence="4" key="1">
    <citation type="submission" date="2017-09" db="EMBL/GenBank/DDBJ databases">
        <title>Depth-based differentiation of microbial function through sediment-hosted aquifers and enrichment of novel symbionts in the deep terrestrial subsurface.</title>
        <authorList>
            <person name="Probst A.J."/>
            <person name="Ladd B."/>
            <person name="Jarett J.K."/>
            <person name="Geller-Mcgrath D.E."/>
            <person name="Sieber C.M.K."/>
            <person name="Emerson J.B."/>
            <person name="Anantharaman K."/>
            <person name="Thomas B.C."/>
            <person name="Malmstrom R."/>
            <person name="Stieglmeier M."/>
            <person name="Klingl A."/>
            <person name="Woyke T."/>
            <person name="Ryan C.M."/>
            <person name="Banfield J.F."/>
        </authorList>
    </citation>
    <scope>NUCLEOTIDE SEQUENCE [LARGE SCALE GENOMIC DNA]</scope>
</reference>
<name>A0A2M7B662_9BACT</name>
<dbReference type="Pfam" id="PF13579">
    <property type="entry name" value="Glyco_trans_4_4"/>
    <property type="match status" value="1"/>
</dbReference>
<feature type="domain" description="Glycosyltransferase subfamily 4-like N-terminal" evidence="2">
    <location>
        <begin position="22"/>
        <end position="207"/>
    </location>
</feature>
<accession>A0A2M7B662</accession>
<dbReference type="EMBL" id="PEVJ01000011">
    <property type="protein sequence ID" value="PIU98621.1"/>
    <property type="molecule type" value="Genomic_DNA"/>
</dbReference>
<dbReference type="SUPFAM" id="SSF53756">
    <property type="entry name" value="UDP-Glycosyltransferase/glycogen phosphorylase"/>
    <property type="match status" value="1"/>
</dbReference>
<evidence type="ECO:0000313" key="3">
    <source>
        <dbReference type="EMBL" id="PIU98621.1"/>
    </source>
</evidence>
<organism evidence="3 4">
    <name type="scientific">Candidatus Wolfebacteria bacterium CG03_land_8_20_14_0_80_40_12</name>
    <dbReference type="NCBI Taxonomy" id="1975069"/>
    <lineage>
        <taxon>Bacteria</taxon>
        <taxon>Candidatus Wolfeibacteriota</taxon>
    </lineage>
</organism>
<dbReference type="PANTHER" id="PTHR45947">
    <property type="entry name" value="SULFOQUINOVOSYL TRANSFERASE SQD2"/>
    <property type="match status" value="1"/>
</dbReference>
<dbReference type="Pfam" id="PF00534">
    <property type="entry name" value="Glycos_transf_1"/>
    <property type="match status" value="1"/>
</dbReference>
<evidence type="ECO:0000259" key="2">
    <source>
        <dbReference type="Pfam" id="PF13579"/>
    </source>
</evidence>
<dbReference type="InterPro" id="IPR001296">
    <property type="entry name" value="Glyco_trans_1"/>
</dbReference>
<protein>
    <recommendedName>
        <fullName evidence="5">Glycosyltransferase WbuB</fullName>
    </recommendedName>
</protein>
<evidence type="ECO:0000259" key="1">
    <source>
        <dbReference type="Pfam" id="PF00534"/>
    </source>
</evidence>
<proteinExistence type="predicted"/>
<feature type="domain" description="Glycosyl transferase family 1" evidence="1">
    <location>
        <begin position="222"/>
        <end position="390"/>
    </location>
</feature>
<dbReference type="InterPro" id="IPR050194">
    <property type="entry name" value="Glycosyltransferase_grp1"/>
</dbReference>
<dbReference type="Gene3D" id="3.40.50.2000">
    <property type="entry name" value="Glycogen Phosphorylase B"/>
    <property type="match status" value="2"/>
</dbReference>
<dbReference type="AlphaFoldDB" id="A0A2M7B662"/>
<evidence type="ECO:0008006" key="5">
    <source>
        <dbReference type="Google" id="ProtNLM"/>
    </source>
</evidence>